<proteinExistence type="predicted"/>
<dbReference type="Proteomes" id="UP000652567">
    <property type="component" value="Unassembled WGS sequence"/>
</dbReference>
<evidence type="ECO:0000313" key="3">
    <source>
        <dbReference type="Proteomes" id="UP000652567"/>
    </source>
</evidence>
<feature type="signal peptide" evidence="1">
    <location>
        <begin position="1"/>
        <end position="28"/>
    </location>
</feature>
<organism evidence="2 3">
    <name type="scientific">Cellvibrio polysaccharolyticus</name>
    <dbReference type="NCBI Taxonomy" id="2082724"/>
    <lineage>
        <taxon>Bacteria</taxon>
        <taxon>Pseudomonadati</taxon>
        <taxon>Pseudomonadota</taxon>
        <taxon>Gammaproteobacteria</taxon>
        <taxon>Cellvibrionales</taxon>
        <taxon>Cellvibrionaceae</taxon>
        <taxon>Cellvibrio</taxon>
    </lineage>
</organism>
<feature type="chain" id="PRO_5037411880" evidence="1">
    <location>
        <begin position="29"/>
        <end position="227"/>
    </location>
</feature>
<protein>
    <submittedName>
        <fullName evidence="2">Transglutaminase</fullName>
    </submittedName>
</protein>
<dbReference type="RefSeq" id="WP_193908747.1">
    <property type="nucleotide sequence ID" value="NZ_PRDL01000001.1"/>
</dbReference>
<dbReference type="SUPFAM" id="SSF54001">
    <property type="entry name" value="Cysteine proteinases"/>
    <property type="match status" value="1"/>
</dbReference>
<sequence length="227" mass="25853">MIFGWFSGVAPRLLLAALLLCCAFLSSADFLSDKSRQTMQKRFGDDGVALLQAWNRLMLEQEAADERQQLEQINAFFNRNIRYSDDIDLWGQSDYWATPLETMGSRAGDCEDYTIAKYISLVKLGIPNERLRLIYVRATIGGVNSRVSQAHMVLGYYQTPESMPLILDNLLPRILSASQRPDLKPVFSFNSVGLWVGNNPQSQADPTARLSRWRDLLSRMQEEGFYE</sequence>
<dbReference type="Pfam" id="PF06035">
    <property type="entry name" value="Peptidase_C93"/>
    <property type="match status" value="1"/>
</dbReference>
<reference evidence="2" key="1">
    <citation type="submission" date="2018-07" db="EMBL/GenBank/DDBJ databases">
        <title>Genome assembly of strain Ka43.</title>
        <authorList>
            <person name="Kukolya J."/>
            <person name="Nagy I."/>
            <person name="Horvath B."/>
            <person name="Toth A."/>
        </authorList>
    </citation>
    <scope>NUCLEOTIDE SEQUENCE</scope>
    <source>
        <strain evidence="2">KB43</strain>
    </source>
</reference>
<dbReference type="Gene3D" id="3.10.620.30">
    <property type="match status" value="1"/>
</dbReference>
<dbReference type="PANTHER" id="PTHR39327">
    <property type="match status" value="1"/>
</dbReference>
<dbReference type="AlphaFoldDB" id="A0A928YTL1"/>
<evidence type="ECO:0000313" key="2">
    <source>
        <dbReference type="EMBL" id="MBE8717134.1"/>
    </source>
</evidence>
<comment type="caution">
    <text evidence="2">The sequence shown here is derived from an EMBL/GenBank/DDBJ whole genome shotgun (WGS) entry which is preliminary data.</text>
</comment>
<keyword evidence="3" id="KW-1185">Reference proteome</keyword>
<dbReference type="EMBL" id="PRDL01000001">
    <property type="protein sequence ID" value="MBE8717134.1"/>
    <property type="molecule type" value="Genomic_DNA"/>
</dbReference>
<dbReference type="InterPro" id="IPR038765">
    <property type="entry name" value="Papain-like_cys_pep_sf"/>
</dbReference>
<accession>A0A928YTL1</accession>
<name>A0A928YTL1_9GAMM</name>
<evidence type="ECO:0000256" key="1">
    <source>
        <dbReference type="SAM" id="SignalP"/>
    </source>
</evidence>
<dbReference type="InterPro" id="IPR010319">
    <property type="entry name" value="Transglutaminase-like_Cys_pept"/>
</dbReference>
<keyword evidence="1" id="KW-0732">Signal</keyword>
<gene>
    <name evidence="2" type="ORF">C4F51_08030</name>
</gene>
<dbReference type="PANTHER" id="PTHR39327:SF1">
    <property type="entry name" value="BLR5470 PROTEIN"/>
    <property type="match status" value="1"/>
</dbReference>